<name>A0A8H3GTR1_9AGAM</name>
<dbReference type="Proteomes" id="UP000663850">
    <property type="component" value="Unassembled WGS sequence"/>
</dbReference>
<comment type="function">
    <text evidence="1 11">Required for nuclear membrane fusion during karyogamy.</text>
</comment>
<reference evidence="12" key="1">
    <citation type="submission" date="2021-01" db="EMBL/GenBank/DDBJ databases">
        <authorList>
            <person name="Kaushik A."/>
        </authorList>
    </citation>
    <scope>NUCLEOTIDE SEQUENCE</scope>
    <source>
        <strain evidence="12">Type strain: AG8-Rh-89/</strain>
    </source>
</reference>
<evidence type="ECO:0000256" key="10">
    <source>
        <dbReference type="ARBA" id="ARBA00023242"/>
    </source>
</evidence>
<keyword evidence="10 11" id="KW-0539">Nucleus</keyword>
<dbReference type="AlphaFoldDB" id="A0A8H3GTR1"/>
<dbReference type="Pfam" id="PF04163">
    <property type="entry name" value="Tht1"/>
    <property type="match status" value="1"/>
</dbReference>
<dbReference type="InterPro" id="IPR007292">
    <property type="entry name" value="Nuclear_fusion_Kar5"/>
</dbReference>
<evidence type="ECO:0000256" key="7">
    <source>
        <dbReference type="ARBA" id="ARBA00022989"/>
    </source>
</evidence>
<keyword evidence="5 11" id="KW-0732">Signal</keyword>
<comment type="similarity">
    <text evidence="2 11">Belongs to the KAR5 family.</text>
</comment>
<comment type="caution">
    <text evidence="12">The sequence shown here is derived from an EMBL/GenBank/DDBJ whole genome shotgun (WGS) entry which is preliminary data.</text>
</comment>
<accession>A0A8H3GTR1</accession>
<evidence type="ECO:0000256" key="8">
    <source>
        <dbReference type="ARBA" id="ARBA00023136"/>
    </source>
</evidence>
<keyword evidence="9" id="KW-0325">Glycoprotein</keyword>
<evidence type="ECO:0000256" key="4">
    <source>
        <dbReference type="ARBA" id="ARBA00022692"/>
    </source>
</evidence>
<evidence type="ECO:0000256" key="6">
    <source>
        <dbReference type="ARBA" id="ARBA00022824"/>
    </source>
</evidence>
<dbReference type="PANTHER" id="PTHR28012:SF1">
    <property type="entry name" value="NUCLEAR FUSION PROTEIN KAR5"/>
    <property type="match status" value="1"/>
</dbReference>
<keyword evidence="4" id="KW-0812">Transmembrane</keyword>
<dbReference type="GO" id="GO:0031965">
    <property type="term" value="C:nuclear membrane"/>
    <property type="evidence" value="ECO:0007669"/>
    <property type="project" value="UniProtKB-SubCell"/>
</dbReference>
<evidence type="ECO:0000256" key="11">
    <source>
        <dbReference type="RuleBase" id="RU368082"/>
    </source>
</evidence>
<dbReference type="Pfam" id="PF11901">
    <property type="entry name" value="DM9"/>
    <property type="match status" value="1"/>
</dbReference>
<keyword evidence="7" id="KW-1133">Transmembrane helix</keyword>
<dbReference type="PANTHER" id="PTHR28012">
    <property type="entry name" value="NUCLEAR FUSION PROTEIN KAR5"/>
    <property type="match status" value="1"/>
</dbReference>
<comment type="subcellular location">
    <subcellularLocation>
        <location evidence="11">Endoplasmic reticulum membrane</location>
    </subcellularLocation>
    <subcellularLocation>
        <location evidence="11">Nucleus membrane</location>
    </subcellularLocation>
</comment>
<evidence type="ECO:0000256" key="1">
    <source>
        <dbReference type="ARBA" id="ARBA00003389"/>
    </source>
</evidence>
<evidence type="ECO:0000256" key="2">
    <source>
        <dbReference type="ARBA" id="ARBA00010473"/>
    </source>
</evidence>
<evidence type="ECO:0000256" key="3">
    <source>
        <dbReference type="ARBA" id="ARBA00022459"/>
    </source>
</evidence>
<dbReference type="GO" id="GO:0048288">
    <property type="term" value="P:nuclear membrane fusion involved in karyogamy"/>
    <property type="evidence" value="ECO:0007669"/>
    <property type="project" value="UniProtKB-UniRule"/>
</dbReference>
<protein>
    <recommendedName>
        <fullName evidence="14">Nuclear fusion protein KAR5</fullName>
    </recommendedName>
</protein>
<evidence type="ECO:0008006" key="14">
    <source>
        <dbReference type="Google" id="ProtNLM"/>
    </source>
</evidence>
<dbReference type="InterPro" id="IPR006616">
    <property type="entry name" value="DM9_repeat"/>
</dbReference>
<sequence>MSGSGHRIPCSATNIPEVVFDTPTELYDVGGQPIYVASALMEDSVHPCKCVPHLEPPCRVPYGGREHPHEGRFDILPVTQDMEWVPTSNGGIPYGRTPVEGGDASSALYSSCESLNFQPSDRVKVAVEMTLCELATAEHISVPLECKRMRTAASHTSIPQALARSAQHWSSYSGYLREIPQLCAAYRRLHEIDHAKSIYANITSEKISFLSSLNSHYSDLYLRQKELSALTEGLESLLRDLERYSSDLEHSITAVPLRADELASEIRARVVTLSEDVLADARALNSDAFASIENSLASILSQAQASFSLTTANTHTSIEAAIRSLDAAALSWNSRLVVFSQQLDAMWEETFDRKLALDQRWPRASIYVATHFQQRLDVMWEETFDRKLALEQAIDGMRERISQTDTQLELQLEATQKLQTLSSETSVSIERTNSQLLSASNTLSQELETLASVTQELQNNVTRLPDLMFKFNSAWLPGILGPLSSIWNGLQFPAWQAQLVMHVVGVGASGIQNSISALFTFGCALLFIMTHAFRYVSYLVGRLPLRLSRGKRPSQSQKRPQILTTRVYRRDQGNRSRLTSVLPRYETI</sequence>
<keyword evidence="8" id="KW-0472">Membrane</keyword>
<gene>
    <name evidence="12" type="ORF">RDB_LOCUS56074</name>
</gene>
<evidence type="ECO:0000256" key="9">
    <source>
        <dbReference type="ARBA" id="ARBA00023180"/>
    </source>
</evidence>
<evidence type="ECO:0000256" key="5">
    <source>
        <dbReference type="ARBA" id="ARBA00022729"/>
    </source>
</evidence>
<keyword evidence="3 11" id="KW-0415">Karyogamy</keyword>
<dbReference type="EMBL" id="CAJMWZ010002915">
    <property type="protein sequence ID" value="CAE6465815.1"/>
    <property type="molecule type" value="Genomic_DNA"/>
</dbReference>
<proteinExistence type="inferred from homology"/>
<dbReference type="GO" id="GO:0000742">
    <property type="term" value="P:karyogamy involved in conjugation with cellular fusion"/>
    <property type="evidence" value="ECO:0007669"/>
    <property type="project" value="UniProtKB-UniRule"/>
</dbReference>
<evidence type="ECO:0000313" key="13">
    <source>
        <dbReference type="Proteomes" id="UP000663850"/>
    </source>
</evidence>
<dbReference type="GO" id="GO:0005789">
    <property type="term" value="C:endoplasmic reticulum membrane"/>
    <property type="evidence" value="ECO:0007669"/>
    <property type="project" value="UniProtKB-SubCell"/>
</dbReference>
<keyword evidence="6 11" id="KW-0256">Endoplasmic reticulum</keyword>
<evidence type="ECO:0000313" key="12">
    <source>
        <dbReference type="EMBL" id="CAE6465815.1"/>
    </source>
</evidence>
<organism evidence="12 13">
    <name type="scientific">Rhizoctonia solani</name>
    <dbReference type="NCBI Taxonomy" id="456999"/>
    <lineage>
        <taxon>Eukaryota</taxon>
        <taxon>Fungi</taxon>
        <taxon>Dikarya</taxon>
        <taxon>Basidiomycota</taxon>
        <taxon>Agaricomycotina</taxon>
        <taxon>Agaricomycetes</taxon>
        <taxon>Cantharellales</taxon>
        <taxon>Ceratobasidiaceae</taxon>
        <taxon>Rhizoctonia</taxon>
    </lineage>
</organism>